<reference evidence="11 12" key="1">
    <citation type="submission" date="2024-03" db="EMBL/GenBank/DDBJ databases">
        <title>Sulfurimonas sp. HSL3-1.</title>
        <authorList>
            <person name="Wang S."/>
        </authorList>
    </citation>
    <scope>NUCLEOTIDE SEQUENCE [LARGE SCALE GENOMIC DNA]</scope>
    <source>
        <strain evidence="11 12">HSL3-1</strain>
    </source>
</reference>
<organism evidence="11 12">
    <name type="scientific">Sulfurimonas diazotrophicus</name>
    <dbReference type="NCBI Taxonomy" id="3131939"/>
    <lineage>
        <taxon>Bacteria</taxon>
        <taxon>Pseudomonadati</taxon>
        <taxon>Campylobacterota</taxon>
        <taxon>Epsilonproteobacteria</taxon>
        <taxon>Campylobacterales</taxon>
        <taxon>Sulfurimonadaceae</taxon>
        <taxon>Sulfurimonas</taxon>
    </lineage>
</organism>
<gene>
    <name evidence="11" type="ORF">WCY31_02675</name>
</gene>
<accession>A0ABZ3HC21</accession>
<dbReference type="SMART" id="SM00478">
    <property type="entry name" value="ENDO3c"/>
    <property type="match status" value="1"/>
</dbReference>
<evidence type="ECO:0000256" key="2">
    <source>
        <dbReference type="ARBA" id="ARBA00022485"/>
    </source>
</evidence>
<evidence type="ECO:0000259" key="10">
    <source>
        <dbReference type="SMART" id="SM00478"/>
    </source>
</evidence>
<dbReference type="Pfam" id="PF00730">
    <property type="entry name" value="HhH-GPD"/>
    <property type="match status" value="1"/>
</dbReference>
<comment type="similarity">
    <text evidence="1">Belongs to the Nth/MutY family.</text>
</comment>
<dbReference type="InterPro" id="IPR023170">
    <property type="entry name" value="HhH_base_excis_C"/>
</dbReference>
<dbReference type="SUPFAM" id="SSF48150">
    <property type="entry name" value="DNA-glycosylase"/>
    <property type="match status" value="1"/>
</dbReference>
<evidence type="ECO:0000256" key="8">
    <source>
        <dbReference type="ARBA" id="ARBA00023204"/>
    </source>
</evidence>
<keyword evidence="6" id="KW-0408">Iron</keyword>
<evidence type="ECO:0000256" key="1">
    <source>
        <dbReference type="ARBA" id="ARBA00008343"/>
    </source>
</evidence>
<dbReference type="EMBL" id="CP147920">
    <property type="protein sequence ID" value="XAU15613.1"/>
    <property type="molecule type" value="Genomic_DNA"/>
</dbReference>
<dbReference type="CDD" id="cd00056">
    <property type="entry name" value="ENDO3c"/>
    <property type="match status" value="1"/>
</dbReference>
<dbReference type="Proteomes" id="UP001447842">
    <property type="component" value="Chromosome"/>
</dbReference>
<dbReference type="InterPro" id="IPR003265">
    <property type="entry name" value="HhH-GPD_domain"/>
</dbReference>
<keyword evidence="8" id="KW-0234">DNA repair</keyword>
<keyword evidence="7" id="KW-0411">Iron-sulfur</keyword>
<keyword evidence="9" id="KW-0326">Glycosidase</keyword>
<evidence type="ECO:0000256" key="5">
    <source>
        <dbReference type="ARBA" id="ARBA00022801"/>
    </source>
</evidence>
<keyword evidence="3" id="KW-0479">Metal-binding</keyword>
<evidence type="ECO:0000256" key="9">
    <source>
        <dbReference type="ARBA" id="ARBA00023295"/>
    </source>
</evidence>
<proteinExistence type="inferred from homology"/>
<name>A0ABZ3HC21_9BACT</name>
<dbReference type="PANTHER" id="PTHR10359">
    <property type="entry name" value="A/G-SPECIFIC ADENINE GLYCOSYLASE/ENDONUCLEASE III"/>
    <property type="match status" value="1"/>
</dbReference>
<dbReference type="Pfam" id="PF00633">
    <property type="entry name" value="HHH"/>
    <property type="match status" value="1"/>
</dbReference>
<dbReference type="PANTHER" id="PTHR10359:SF19">
    <property type="entry name" value="DNA REPAIR GLYCOSYLASE MJ1434-RELATED"/>
    <property type="match status" value="1"/>
</dbReference>
<dbReference type="InterPro" id="IPR000445">
    <property type="entry name" value="HhH_motif"/>
</dbReference>
<sequence>MVELPDANALYSALESLNLLEGKPPMWWPEYGTFTVVVGAVLTQNSQWTRVEQSLANLETAGVLNAEAIANTDLDTLMELIRPSGLFKNKAKVLQALSAALLESYGGFETFRDEVSREWLLEQKGIGPETADSILCYACGRDVMVVDAYTSRLLRAFGFEHESYDALQAWCVEGIAGRFESQELPMIYALLHGMIVEYVKRYKKGREVDVGALAPLL</sequence>
<keyword evidence="12" id="KW-1185">Reference proteome</keyword>
<keyword evidence="4" id="KW-0227">DNA damage</keyword>
<feature type="domain" description="HhH-GPD" evidence="10">
    <location>
        <begin position="42"/>
        <end position="201"/>
    </location>
</feature>
<dbReference type="Gene3D" id="1.10.1670.10">
    <property type="entry name" value="Helix-hairpin-Helix base-excision DNA repair enzymes (C-terminal)"/>
    <property type="match status" value="1"/>
</dbReference>
<dbReference type="NCBIfam" id="NF010494">
    <property type="entry name" value="PRK13913.1"/>
    <property type="match status" value="1"/>
</dbReference>
<dbReference type="RefSeq" id="WP_345973028.1">
    <property type="nucleotide sequence ID" value="NZ_CP147920.1"/>
</dbReference>
<evidence type="ECO:0000313" key="11">
    <source>
        <dbReference type="EMBL" id="XAU15613.1"/>
    </source>
</evidence>
<evidence type="ECO:0000256" key="6">
    <source>
        <dbReference type="ARBA" id="ARBA00023004"/>
    </source>
</evidence>
<dbReference type="Gene3D" id="1.10.340.30">
    <property type="entry name" value="Hypothetical protein, domain 2"/>
    <property type="match status" value="1"/>
</dbReference>
<dbReference type="PIRSF" id="PIRSF001435">
    <property type="entry name" value="Nth"/>
    <property type="match status" value="1"/>
</dbReference>
<evidence type="ECO:0000256" key="4">
    <source>
        <dbReference type="ARBA" id="ARBA00022763"/>
    </source>
</evidence>
<evidence type="ECO:0000256" key="7">
    <source>
        <dbReference type="ARBA" id="ARBA00023014"/>
    </source>
</evidence>
<protein>
    <submittedName>
        <fullName evidence="11">3-methyladenine DNA glycosylase</fullName>
    </submittedName>
</protein>
<evidence type="ECO:0000256" key="3">
    <source>
        <dbReference type="ARBA" id="ARBA00022723"/>
    </source>
</evidence>
<evidence type="ECO:0000313" key="12">
    <source>
        <dbReference type="Proteomes" id="UP001447842"/>
    </source>
</evidence>
<keyword evidence="2" id="KW-0004">4Fe-4S</keyword>
<dbReference type="InterPro" id="IPR011257">
    <property type="entry name" value="DNA_glycosylase"/>
</dbReference>
<keyword evidence="5" id="KW-0378">Hydrolase</keyword>